<dbReference type="AlphaFoldDB" id="A0A9P6DW02"/>
<sequence length="153" mass="16560">MKLAQSLALLVATVLTIPSALANFHVAKGAATNPDGHRYFVACPSDAYGCECLHGLVKGAAIPKTIRDGDIDSLNLPNFFKTSPRNKFCGQDEVDFYRRSNGNWEFFIHNGNGKAQGTCYPAKKGIRTTCTEGSTKYNFDDQLVCFGALCGGQ</sequence>
<protein>
    <recommendedName>
        <fullName evidence="4">SSCRP protein</fullName>
    </recommendedName>
</protein>
<keyword evidence="1" id="KW-0732">Signal</keyword>
<evidence type="ECO:0000313" key="3">
    <source>
        <dbReference type="Proteomes" id="UP000886523"/>
    </source>
</evidence>
<comment type="caution">
    <text evidence="2">The sequence shown here is derived from an EMBL/GenBank/DDBJ whole genome shotgun (WGS) entry which is preliminary data.</text>
</comment>
<evidence type="ECO:0008006" key="4">
    <source>
        <dbReference type="Google" id="ProtNLM"/>
    </source>
</evidence>
<accession>A0A9P6DW02</accession>
<dbReference type="Proteomes" id="UP000886523">
    <property type="component" value="Unassembled WGS sequence"/>
</dbReference>
<feature type="chain" id="PRO_5040363747" description="SSCRP protein" evidence="1">
    <location>
        <begin position="23"/>
        <end position="153"/>
    </location>
</feature>
<proteinExistence type="predicted"/>
<dbReference type="OrthoDB" id="2742985at2759"/>
<evidence type="ECO:0000313" key="2">
    <source>
        <dbReference type="EMBL" id="KAF9516951.1"/>
    </source>
</evidence>
<organism evidence="2 3">
    <name type="scientific">Hydnum rufescens UP504</name>
    <dbReference type="NCBI Taxonomy" id="1448309"/>
    <lineage>
        <taxon>Eukaryota</taxon>
        <taxon>Fungi</taxon>
        <taxon>Dikarya</taxon>
        <taxon>Basidiomycota</taxon>
        <taxon>Agaricomycotina</taxon>
        <taxon>Agaricomycetes</taxon>
        <taxon>Cantharellales</taxon>
        <taxon>Hydnaceae</taxon>
        <taxon>Hydnum</taxon>
    </lineage>
</organism>
<evidence type="ECO:0000256" key="1">
    <source>
        <dbReference type="SAM" id="SignalP"/>
    </source>
</evidence>
<dbReference type="EMBL" id="MU128935">
    <property type="protein sequence ID" value="KAF9516951.1"/>
    <property type="molecule type" value="Genomic_DNA"/>
</dbReference>
<reference evidence="2" key="1">
    <citation type="journal article" date="2020" name="Nat. Commun.">
        <title>Large-scale genome sequencing of mycorrhizal fungi provides insights into the early evolution of symbiotic traits.</title>
        <authorList>
            <person name="Miyauchi S."/>
            <person name="Kiss E."/>
            <person name="Kuo A."/>
            <person name="Drula E."/>
            <person name="Kohler A."/>
            <person name="Sanchez-Garcia M."/>
            <person name="Morin E."/>
            <person name="Andreopoulos B."/>
            <person name="Barry K.W."/>
            <person name="Bonito G."/>
            <person name="Buee M."/>
            <person name="Carver A."/>
            <person name="Chen C."/>
            <person name="Cichocki N."/>
            <person name="Clum A."/>
            <person name="Culley D."/>
            <person name="Crous P.W."/>
            <person name="Fauchery L."/>
            <person name="Girlanda M."/>
            <person name="Hayes R.D."/>
            <person name="Keri Z."/>
            <person name="LaButti K."/>
            <person name="Lipzen A."/>
            <person name="Lombard V."/>
            <person name="Magnuson J."/>
            <person name="Maillard F."/>
            <person name="Murat C."/>
            <person name="Nolan M."/>
            <person name="Ohm R.A."/>
            <person name="Pangilinan J."/>
            <person name="Pereira M.F."/>
            <person name="Perotto S."/>
            <person name="Peter M."/>
            <person name="Pfister S."/>
            <person name="Riley R."/>
            <person name="Sitrit Y."/>
            <person name="Stielow J.B."/>
            <person name="Szollosi G."/>
            <person name="Zifcakova L."/>
            <person name="Stursova M."/>
            <person name="Spatafora J.W."/>
            <person name="Tedersoo L."/>
            <person name="Vaario L.M."/>
            <person name="Yamada A."/>
            <person name="Yan M."/>
            <person name="Wang P."/>
            <person name="Xu J."/>
            <person name="Bruns T."/>
            <person name="Baldrian P."/>
            <person name="Vilgalys R."/>
            <person name="Dunand C."/>
            <person name="Henrissat B."/>
            <person name="Grigoriev I.V."/>
            <person name="Hibbett D."/>
            <person name="Nagy L.G."/>
            <person name="Martin F.M."/>
        </authorList>
    </citation>
    <scope>NUCLEOTIDE SEQUENCE</scope>
    <source>
        <strain evidence="2">UP504</strain>
    </source>
</reference>
<gene>
    <name evidence="2" type="ORF">BS47DRAFT_1340258</name>
</gene>
<name>A0A9P6DW02_9AGAM</name>
<feature type="signal peptide" evidence="1">
    <location>
        <begin position="1"/>
        <end position="22"/>
    </location>
</feature>
<keyword evidence="3" id="KW-1185">Reference proteome</keyword>